<dbReference type="InterPro" id="IPR004517">
    <property type="entry name" value="HisZ"/>
</dbReference>
<dbReference type="InterPro" id="IPR004516">
    <property type="entry name" value="HisRS/HisZ"/>
</dbReference>
<evidence type="ECO:0000256" key="3">
    <source>
        <dbReference type="ARBA" id="ARBA00005539"/>
    </source>
</evidence>
<evidence type="ECO:0000256" key="9">
    <source>
        <dbReference type="HAMAP-Rule" id="MF_00125"/>
    </source>
</evidence>
<comment type="pathway">
    <text evidence="2 9">Amino-acid biosynthesis; L-histidine biosynthesis; L-histidine from 5-phospho-alpha-D-ribose 1-diphosphate: step 1/9.</text>
</comment>
<dbReference type="NCBIfam" id="TIGR00443">
    <property type="entry name" value="hisZ_biosyn_reg"/>
    <property type="match status" value="1"/>
</dbReference>
<dbReference type="GO" id="GO:0005737">
    <property type="term" value="C:cytoplasm"/>
    <property type="evidence" value="ECO:0007669"/>
    <property type="project" value="UniProtKB-SubCell"/>
</dbReference>
<comment type="miscellaneous">
    <text evidence="9">This function is generally fulfilled by the C-terminal part of HisG, which is missing in some bacteria such as this one.</text>
</comment>
<feature type="domain" description="Class II Histidinyl-tRNA synthetase (HisRS)-like catalytic core" evidence="11">
    <location>
        <begin position="17"/>
        <end position="315"/>
    </location>
</feature>
<dbReference type="GO" id="GO:0016757">
    <property type="term" value="F:glycosyltransferase activity"/>
    <property type="evidence" value="ECO:0007669"/>
    <property type="project" value="UniProtKB-KW"/>
</dbReference>
<dbReference type="GO" id="GO:0004821">
    <property type="term" value="F:histidine-tRNA ligase activity"/>
    <property type="evidence" value="ECO:0007669"/>
    <property type="project" value="TreeGrafter"/>
</dbReference>
<feature type="binding site" evidence="10">
    <location>
        <position position="123"/>
    </location>
    <ligand>
        <name>L-histidine</name>
        <dbReference type="ChEBI" id="CHEBI:57595"/>
    </ligand>
</feature>
<feature type="binding site" evidence="10">
    <location>
        <position position="105"/>
    </location>
    <ligand>
        <name>L-histidine</name>
        <dbReference type="ChEBI" id="CHEBI:57595"/>
    </ligand>
</feature>
<evidence type="ECO:0000256" key="1">
    <source>
        <dbReference type="ARBA" id="ARBA00004496"/>
    </source>
</evidence>
<proteinExistence type="inferred from homology"/>
<comment type="subcellular location">
    <subcellularLocation>
        <location evidence="1 9">Cytoplasm</location>
    </subcellularLocation>
</comment>
<dbReference type="Gene3D" id="3.30.930.10">
    <property type="entry name" value="Bira Bifunctional Protein, Domain 2"/>
    <property type="match status" value="1"/>
</dbReference>
<dbReference type="Pfam" id="PF13393">
    <property type="entry name" value="tRNA-synt_His"/>
    <property type="match status" value="1"/>
</dbReference>
<reference evidence="12 13" key="1">
    <citation type="submission" date="2014-11" db="EMBL/GenBank/DDBJ databases">
        <title>Complete genome sequence and analysis of Lactobacillus hokkaidonensis LOOC260T.</title>
        <authorList>
            <person name="Tanizawa Y."/>
            <person name="Tohno M."/>
            <person name="Kaminuma E."/>
            <person name="Nakamura Y."/>
            <person name="Arita M."/>
        </authorList>
    </citation>
    <scope>NUCLEOTIDE SEQUENCE [LARGE SCALE GENOMIC DNA]</scope>
    <source>
        <strain evidence="12 13">LOOC260</strain>
    </source>
</reference>
<protein>
    <recommendedName>
        <fullName evidence="4 9">ATP phosphoribosyltransferase regulatory subunit</fullName>
    </recommendedName>
</protein>
<dbReference type="EMBL" id="AP014680">
    <property type="protein sequence ID" value="BAP86661.1"/>
    <property type="molecule type" value="Genomic_DNA"/>
</dbReference>
<feature type="binding site" evidence="10">
    <location>
        <begin position="268"/>
        <end position="269"/>
    </location>
    <ligand>
        <name>L-histidine</name>
        <dbReference type="ChEBI" id="CHEBI:57595"/>
    </ligand>
</feature>
<organism evidence="12 13">
    <name type="scientific">Paucilactobacillus hokkaidonensis JCM 18461</name>
    <dbReference type="NCBI Taxonomy" id="1291742"/>
    <lineage>
        <taxon>Bacteria</taxon>
        <taxon>Bacillati</taxon>
        <taxon>Bacillota</taxon>
        <taxon>Bacilli</taxon>
        <taxon>Lactobacillales</taxon>
        <taxon>Lactobacillaceae</taxon>
        <taxon>Paucilactobacillus</taxon>
    </lineage>
</organism>
<accession>A0A0A1H1T7</accession>
<evidence type="ECO:0000259" key="11">
    <source>
        <dbReference type="Pfam" id="PF13393"/>
    </source>
</evidence>
<name>A0A0A1H1T7_9LACO</name>
<gene>
    <name evidence="9 12" type="primary">hisZ</name>
    <name evidence="12" type="ORF">LOOC260_121550</name>
</gene>
<evidence type="ECO:0000256" key="2">
    <source>
        <dbReference type="ARBA" id="ARBA00004667"/>
    </source>
</evidence>
<evidence type="ECO:0000256" key="4">
    <source>
        <dbReference type="ARBA" id="ARBA00020397"/>
    </source>
</evidence>
<dbReference type="HAMAP" id="MF_00125">
    <property type="entry name" value="HisZ"/>
    <property type="match status" value="1"/>
</dbReference>
<comment type="similarity">
    <text evidence="3 9">Belongs to the class-II aminoacyl-tRNA synthetase family. HisZ subfamily.</text>
</comment>
<dbReference type="SUPFAM" id="SSF55681">
    <property type="entry name" value="Class II aaRS and biotin synthetases"/>
    <property type="match status" value="1"/>
</dbReference>
<feature type="binding site" evidence="10">
    <location>
        <begin position="77"/>
        <end position="79"/>
    </location>
    <ligand>
        <name>L-histidine</name>
        <dbReference type="ChEBI" id="CHEBI:57595"/>
    </ligand>
</feature>
<sequence length="386" mass="43954">MLRNQLPNGVHDEFGVTAQLKDQIVNKIQQYFEQRGFSKVTTPVIEYLDVFDPYDVGQTKLYKFLAPNGNTVVLRPDLTLPVARVISSTNLNLPIKFYYTGDLFRINRELSGSQDETTQAGVELIGFSSIKAEQECLVMMIQLASKLQLSGFQIELGIARFARQILESLNLERNEVQQIETALFQKQITTYNELIEPFKQQKLYPFLQVWPRLFGPANQVIERLDQYELPSVLQPKINSLKKIVTWLQTDFKIKNIEIDLSSKAPQDYYTGLTFRAYSDQSGNYLFSGGRYDHLMAHFQADSIPAVGFGIDVDQLTAVQQSKVQPTQRTYLYFDDRHWQLAEKKLATLSNVSLCLADDLATAVEVVKQNNGQLLDLTKEDADGNTN</sequence>
<dbReference type="GO" id="GO:0000105">
    <property type="term" value="P:L-histidine biosynthetic process"/>
    <property type="evidence" value="ECO:0007669"/>
    <property type="project" value="UniProtKB-UniRule"/>
</dbReference>
<evidence type="ECO:0000256" key="10">
    <source>
        <dbReference type="PIRSR" id="PIRSR001549-1"/>
    </source>
</evidence>
<keyword evidence="12" id="KW-0808">Transferase</keyword>
<keyword evidence="5 9" id="KW-0963">Cytoplasm</keyword>
<keyword evidence="12" id="KW-0328">Glycosyltransferase</keyword>
<dbReference type="GO" id="GO:0140096">
    <property type="term" value="F:catalytic activity, acting on a protein"/>
    <property type="evidence" value="ECO:0007669"/>
    <property type="project" value="UniProtKB-ARBA"/>
</dbReference>
<dbReference type="InterPro" id="IPR041715">
    <property type="entry name" value="HisRS-like_core"/>
</dbReference>
<dbReference type="HOGENOM" id="CLU_025113_0_0_9"/>
<evidence type="ECO:0000256" key="7">
    <source>
        <dbReference type="ARBA" id="ARBA00023102"/>
    </source>
</evidence>
<comment type="function">
    <text evidence="8 9">Required for the first step of histidine biosynthesis. May allow the feedback regulation of ATP phosphoribosyltransferase activity by histidine.</text>
</comment>
<evidence type="ECO:0000313" key="12">
    <source>
        <dbReference type="EMBL" id="BAP86661.1"/>
    </source>
</evidence>
<evidence type="ECO:0000256" key="6">
    <source>
        <dbReference type="ARBA" id="ARBA00022605"/>
    </source>
</evidence>
<dbReference type="PANTHER" id="PTHR43707:SF6">
    <property type="entry name" value="ATP PHOSPHORIBOSYLTRANSFERASE REGULATORY SUBUNIT"/>
    <property type="match status" value="1"/>
</dbReference>
<dbReference type="AlphaFoldDB" id="A0A0A1H1T7"/>
<dbReference type="KEGG" id="lho:LOOC260_121550"/>
<evidence type="ECO:0000313" key="13">
    <source>
        <dbReference type="Proteomes" id="UP000031620"/>
    </source>
</evidence>
<dbReference type="RefSeq" id="WP_041094889.1">
    <property type="nucleotide sequence ID" value="NZ_AP014680.1"/>
</dbReference>
<dbReference type="Proteomes" id="UP000031620">
    <property type="component" value="Chromosome"/>
</dbReference>
<dbReference type="PANTHER" id="PTHR43707">
    <property type="entry name" value="HISTIDYL-TRNA SYNTHETASE"/>
    <property type="match status" value="1"/>
</dbReference>
<dbReference type="PIRSF" id="PIRSF001549">
    <property type="entry name" value="His-tRNA_synth"/>
    <property type="match status" value="1"/>
</dbReference>
<keyword evidence="7 9" id="KW-0368">Histidine biosynthesis</keyword>
<dbReference type="InterPro" id="IPR045864">
    <property type="entry name" value="aa-tRNA-synth_II/BPL/LPL"/>
</dbReference>
<evidence type="ECO:0000256" key="5">
    <source>
        <dbReference type="ARBA" id="ARBA00022490"/>
    </source>
</evidence>
<evidence type="ECO:0000256" key="8">
    <source>
        <dbReference type="ARBA" id="ARBA00025246"/>
    </source>
</evidence>
<dbReference type="UniPathway" id="UPA00031">
    <property type="reaction ID" value="UER00006"/>
</dbReference>
<dbReference type="GO" id="GO:0006427">
    <property type="term" value="P:histidyl-tRNA aminoacylation"/>
    <property type="evidence" value="ECO:0007669"/>
    <property type="project" value="TreeGrafter"/>
</dbReference>
<dbReference type="CDD" id="cd00773">
    <property type="entry name" value="HisRS-like_core"/>
    <property type="match status" value="1"/>
</dbReference>
<keyword evidence="6 9" id="KW-0028">Amino-acid biosynthesis</keyword>
<feature type="binding site" evidence="10">
    <location>
        <position position="119"/>
    </location>
    <ligand>
        <name>L-histidine</name>
        <dbReference type="ChEBI" id="CHEBI:57595"/>
    </ligand>
</feature>
<comment type="subunit">
    <text evidence="9">Heteromultimer composed of HisG and HisZ subunits.</text>
</comment>
<dbReference type="STRING" id="1291742.LOOC260_121550"/>